<feature type="region of interest" description="Disordered" evidence="1">
    <location>
        <begin position="26"/>
        <end position="45"/>
    </location>
</feature>
<dbReference type="EMBL" id="JBDXSU010000028">
    <property type="protein sequence ID" value="MFB5192804.1"/>
    <property type="molecule type" value="Genomic_DNA"/>
</dbReference>
<sequence length="530" mass="51246">MDVSRILADHGFGGSGLVPFFGDGSDGEFNPTGSPTTNTYTLETSTGNYSASTGTSNYTYGVQFEVQGEPITVTEILVCMTEVSSSAILYGYIWDSDGNVIATASITGVAGNVAWNTIGISPTTLQPGTYMLGWASATSLNIPRSLAASDVNLTYSTPEPMQSTVILNISGETYYHSGLGGYPTATFGSTPGIMGLTFQTTQYQQYTFQSSEDGDPVIKQFTDINIPSGVAVTVSNRCKGLIMLCQGDVTIDGAIVMDDLGPWIDPIGDTGIAIPNVVKKLNTIYEGNVVISIGTGGAGGDGGDGGYGGTTAVYKGGSGGSGLPGSWWGGGRGGGGGGGASSSSVGGNGGDASWSGTSTGGSPVSSANGPGVAGTNGGGGSGGNGSGTSGAGGTTTGGSGAGGGGGNYSSNGINGSSVSSGGVGGLIVIIAKGSITIGSSATLSARATTPGGSGGYGVGNYSGGGGGGGGAGGGIIALLHKGAFSNSGSLYVDGAPGGMGGYNTTSSVNGINPYSGSDGAPGTIQIQQLA</sequence>
<proteinExistence type="predicted"/>
<feature type="region of interest" description="Disordered" evidence="1">
    <location>
        <begin position="325"/>
        <end position="400"/>
    </location>
</feature>
<feature type="compositionally biased region" description="Polar residues" evidence="1">
    <location>
        <begin position="31"/>
        <end position="45"/>
    </location>
</feature>
<feature type="compositionally biased region" description="Gly residues" evidence="1">
    <location>
        <begin position="325"/>
        <end position="350"/>
    </location>
</feature>
<organism evidence="2 3">
    <name type="scientific">Alicyclobacillus fastidiosus</name>
    <dbReference type="NCBI Taxonomy" id="392011"/>
    <lineage>
        <taxon>Bacteria</taxon>
        <taxon>Bacillati</taxon>
        <taxon>Bacillota</taxon>
        <taxon>Bacilli</taxon>
        <taxon>Bacillales</taxon>
        <taxon>Alicyclobacillaceae</taxon>
        <taxon>Alicyclobacillus</taxon>
    </lineage>
</organism>
<feature type="compositionally biased region" description="Low complexity" evidence="1">
    <location>
        <begin position="351"/>
        <end position="366"/>
    </location>
</feature>
<feature type="compositionally biased region" description="Gly residues" evidence="1">
    <location>
        <begin position="371"/>
        <end position="400"/>
    </location>
</feature>
<reference evidence="2 3" key="1">
    <citation type="journal article" date="2024" name="Int. J. Mol. Sci.">
        <title>Exploration of Alicyclobacillus spp. Genome in Search of Antibiotic Resistance.</title>
        <authorList>
            <person name="Bucka-Kolendo J."/>
            <person name="Kiousi D.E."/>
            <person name="Dekowska A."/>
            <person name="Mikolajczuk-Szczyrba A."/>
            <person name="Karadedos D.M."/>
            <person name="Michael P."/>
            <person name="Galanis A."/>
            <person name="Sokolowska B."/>
        </authorList>
    </citation>
    <scope>NUCLEOTIDE SEQUENCE [LARGE SCALE GENOMIC DNA]</scope>
    <source>
        <strain evidence="2 3">KKP 3000</strain>
    </source>
</reference>
<protein>
    <recommendedName>
        <fullName evidence="4">PE-PGRS family protein</fullName>
    </recommendedName>
</protein>
<accession>A0ABV5AKI5</accession>
<dbReference type="RefSeq" id="WP_275473163.1">
    <property type="nucleotide sequence ID" value="NZ_CP162940.1"/>
</dbReference>
<evidence type="ECO:0000256" key="1">
    <source>
        <dbReference type="SAM" id="MobiDB-lite"/>
    </source>
</evidence>
<keyword evidence="3" id="KW-1185">Reference proteome</keyword>
<evidence type="ECO:0000313" key="2">
    <source>
        <dbReference type="EMBL" id="MFB5192804.1"/>
    </source>
</evidence>
<evidence type="ECO:0008006" key="4">
    <source>
        <dbReference type="Google" id="ProtNLM"/>
    </source>
</evidence>
<name>A0ABV5AKI5_9BACL</name>
<evidence type="ECO:0000313" key="3">
    <source>
        <dbReference type="Proteomes" id="UP001579974"/>
    </source>
</evidence>
<gene>
    <name evidence="2" type="ORF">KKP3000_002018</name>
</gene>
<comment type="caution">
    <text evidence="2">The sequence shown here is derived from an EMBL/GenBank/DDBJ whole genome shotgun (WGS) entry which is preliminary data.</text>
</comment>
<dbReference type="Proteomes" id="UP001579974">
    <property type="component" value="Unassembled WGS sequence"/>
</dbReference>